<dbReference type="EMBL" id="JBEXZR010000050">
    <property type="protein sequence ID" value="MEU0712178.1"/>
    <property type="molecule type" value="Genomic_DNA"/>
</dbReference>
<proteinExistence type="predicted"/>
<evidence type="ECO:0000313" key="2">
    <source>
        <dbReference type="EMBL" id="MEU0712178.1"/>
    </source>
</evidence>
<feature type="region of interest" description="Disordered" evidence="1">
    <location>
        <begin position="1"/>
        <end position="38"/>
    </location>
</feature>
<evidence type="ECO:0000313" key="3">
    <source>
        <dbReference type="Proteomes" id="UP001550378"/>
    </source>
</evidence>
<accession>A0ABV2WFN8</accession>
<comment type="caution">
    <text evidence="2">The sequence shown here is derived from an EMBL/GenBank/DDBJ whole genome shotgun (WGS) entry which is preliminary data.</text>
</comment>
<organism evidence="2 3">
    <name type="scientific">Streptomyces lavendulocolor</name>
    <dbReference type="NCBI Taxonomy" id="67316"/>
    <lineage>
        <taxon>Bacteria</taxon>
        <taxon>Bacillati</taxon>
        <taxon>Actinomycetota</taxon>
        <taxon>Actinomycetes</taxon>
        <taxon>Kitasatosporales</taxon>
        <taxon>Streptomycetaceae</taxon>
        <taxon>Streptomyces</taxon>
    </lineage>
</organism>
<dbReference type="Proteomes" id="UP001550378">
    <property type="component" value="Unassembled WGS sequence"/>
</dbReference>
<feature type="compositionally biased region" description="Basic and acidic residues" evidence="1">
    <location>
        <begin position="1"/>
        <end position="11"/>
    </location>
</feature>
<gene>
    <name evidence="2" type="ORF">ABZ508_33000</name>
</gene>
<feature type="compositionally biased region" description="Gly residues" evidence="1">
    <location>
        <begin position="22"/>
        <end position="35"/>
    </location>
</feature>
<protein>
    <submittedName>
        <fullName evidence="2">Uncharacterized protein</fullName>
    </submittedName>
</protein>
<reference evidence="2 3" key="1">
    <citation type="submission" date="2024-06" db="EMBL/GenBank/DDBJ databases">
        <title>The Natural Products Discovery Center: Release of the First 8490 Sequenced Strains for Exploring Actinobacteria Biosynthetic Diversity.</title>
        <authorList>
            <person name="Kalkreuter E."/>
            <person name="Kautsar S.A."/>
            <person name="Yang D."/>
            <person name="Bader C.D."/>
            <person name="Teijaro C.N."/>
            <person name="Fluegel L."/>
            <person name="Davis C.M."/>
            <person name="Simpson J.R."/>
            <person name="Lauterbach L."/>
            <person name="Steele A.D."/>
            <person name="Gui C."/>
            <person name="Meng S."/>
            <person name="Li G."/>
            <person name="Viehrig K."/>
            <person name="Ye F."/>
            <person name="Su P."/>
            <person name="Kiefer A.F."/>
            <person name="Nichols A."/>
            <person name="Cepeda A.J."/>
            <person name="Yan W."/>
            <person name="Fan B."/>
            <person name="Jiang Y."/>
            <person name="Adhikari A."/>
            <person name="Zheng C.-J."/>
            <person name="Schuster L."/>
            <person name="Cowan T.M."/>
            <person name="Smanski M.J."/>
            <person name="Chevrette M.G."/>
            <person name="De Carvalho L.P.S."/>
            <person name="Shen B."/>
        </authorList>
    </citation>
    <scope>NUCLEOTIDE SEQUENCE [LARGE SCALE GENOMIC DNA]</scope>
    <source>
        <strain evidence="2 3">NPDC006337</strain>
    </source>
</reference>
<sequence length="82" mass="7637">MAVAVEGDRRGAGAGLEPAVDVGGGAQESGAGQVGDVGVPDLEVAGGGGAVQEAAVAAGLLERGAVGEALQGQAVVKRMALG</sequence>
<dbReference type="RefSeq" id="WP_359659527.1">
    <property type="nucleotide sequence ID" value="NZ_JBEXZP010000625.1"/>
</dbReference>
<evidence type="ECO:0000256" key="1">
    <source>
        <dbReference type="SAM" id="MobiDB-lite"/>
    </source>
</evidence>
<name>A0ABV2WFN8_9ACTN</name>
<keyword evidence="3" id="KW-1185">Reference proteome</keyword>